<evidence type="ECO:0000256" key="1">
    <source>
        <dbReference type="SAM" id="MobiDB-lite"/>
    </source>
</evidence>
<dbReference type="AlphaFoldDB" id="A0A2P5W0L6"/>
<feature type="region of interest" description="Disordered" evidence="1">
    <location>
        <begin position="22"/>
        <end position="41"/>
    </location>
</feature>
<evidence type="ECO:0000313" key="2">
    <source>
        <dbReference type="EMBL" id="PPR84620.1"/>
    </source>
</evidence>
<accession>A0A2P5W0L6</accession>
<protein>
    <submittedName>
        <fullName evidence="2">Uncharacterized protein</fullName>
    </submittedName>
</protein>
<evidence type="ECO:0000313" key="3">
    <source>
        <dbReference type="Proteomes" id="UP000239757"/>
    </source>
</evidence>
<organism evidence="2 3">
    <name type="scientific">Gossypium barbadense</name>
    <name type="common">Sea Island cotton</name>
    <name type="synonym">Hibiscus barbadensis</name>
    <dbReference type="NCBI Taxonomy" id="3634"/>
    <lineage>
        <taxon>Eukaryota</taxon>
        <taxon>Viridiplantae</taxon>
        <taxon>Streptophyta</taxon>
        <taxon>Embryophyta</taxon>
        <taxon>Tracheophyta</taxon>
        <taxon>Spermatophyta</taxon>
        <taxon>Magnoliopsida</taxon>
        <taxon>eudicotyledons</taxon>
        <taxon>Gunneridae</taxon>
        <taxon>Pentapetalae</taxon>
        <taxon>rosids</taxon>
        <taxon>malvids</taxon>
        <taxon>Malvales</taxon>
        <taxon>Malvaceae</taxon>
        <taxon>Malvoideae</taxon>
        <taxon>Gossypium</taxon>
    </lineage>
</organism>
<proteinExistence type="predicted"/>
<gene>
    <name evidence="2" type="ORF">GOBAR_AA36092</name>
</gene>
<name>A0A2P5W0L6_GOSBA</name>
<dbReference type="EMBL" id="KZ669766">
    <property type="protein sequence ID" value="PPR84620.1"/>
    <property type="molecule type" value="Genomic_DNA"/>
</dbReference>
<feature type="compositionally biased region" description="Basic and acidic residues" evidence="1">
    <location>
        <begin position="25"/>
        <end position="41"/>
    </location>
</feature>
<sequence length="136" mass="15016">MKLPHELDKRVVVAELVGPRAVGGHHQECPRRPPPRGVKEPEVSCQLSHVGANGDGPLPMPLRLVLNREGDEIGKVDDVPEAALGAKVCQHFKGEKCMWRLRVSKSFSSLNSSVYKPSAAPNSRTLSWWINPPRQN</sequence>
<reference evidence="2 3" key="1">
    <citation type="submission" date="2015-01" db="EMBL/GenBank/DDBJ databases">
        <title>Genome of allotetraploid Gossypium barbadense reveals genomic plasticity and fiber elongation in cotton evolution.</title>
        <authorList>
            <person name="Chen X."/>
            <person name="Liu X."/>
            <person name="Zhao B."/>
            <person name="Zheng H."/>
            <person name="Hu Y."/>
            <person name="Lu G."/>
            <person name="Yang C."/>
            <person name="Chen J."/>
            <person name="Shan C."/>
            <person name="Zhang L."/>
            <person name="Zhou Y."/>
            <person name="Wang L."/>
            <person name="Guo W."/>
            <person name="Bai Y."/>
            <person name="Ruan J."/>
            <person name="Shangguan X."/>
            <person name="Mao Y."/>
            <person name="Jiang J."/>
            <person name="Zhu Y."/>
            <person name="Lei J."/>
            <person name="Kang H."/>
            <person name="Chen S."/>
            <person name="He X."/>
            <person name="Wang R."/>
            <person name="Wang Y."/>
            <person name="Chen J."/>
            <person name="Wang L."/>
            <person name="Yu S."/>
            <person name="Wang B."/>
            <person name="Wei J."/>
            <person name="Song S."/>
            <person name="Lu X."/>
            <person name="Gao Z."/>
            <person name="Gu W."/>
            <person name="Deng X."/>
            <person name="Ma D."/>
            <person name="Wang S."/>
            <person name="Liang W."/>
            <person name="Fang L."/>
            <person name="Cai C."/>
            <person name="Zhu X."/>
            <person name="Zhou B."/>
            <person name="Zhang Y."/>
            <person name="Chen Z."/>
            <person name="Xu S."/>
            <person name="Zhu R."/>
            <person name="Wang S."/>
            <person name="Zhang T."/>
            <person name="Zhao G."/>
        </authorList>
    </citation>
    <scope>NUCLEOTIDE SEQUENCE [LARGE SCALE GENOMIC DNA]</scope>
    <source>
        <strain evidence="3">cv. Xinhai21</strain>
        <tissue evidence="2">Leaf</tissue>
    </source>
</reference>
<dbReference type="Proteomes" id="UP000239757">
    <property type="component" value="Unassembled WGS sequence"/>
</dbReference>